<organism evidence="1 2">
    <name type="scientific">Auriscalpium vulgare</name>
    <dbReference type="NCBI Taxonomy" id="40419"/>
    <lineage>
        <taxon>Eukaryota</taxon>
        <taxon>Fungi</taxon>
        <taxon>Dikarya</taxon>
        <taxon>Basidiomycota</taxon>
        <taxon>Agaricomycotina</taxon>
        <taxon>Agaricomycetes</taxon>
        <taxon>Russulales</taxon>
        <taxon>Auriscalpiaceae</taxon>
        <taxon>Auriscalpium</taxon>
    </lineage>
</organism>
<reference evidence="1" key="2">
    <citation type="journal article" date="2022" name="New Phytol.">
        <title>Evolutionary transition to the ectomycorrhizal habit in the genomes of a hyperdiverse lineage of mushroom-forming fungi.</title>
        <authorList>
            <person name="Looney B."/>
            <person name="Miyauchi S."/>
            <person name="Morin E."/>
            <person name="Drula E."/>
            <person name="Courty P.E."/>
            <person name="Kohler A."/>
            <person name="Kuo A."/>
            <person name="LaButti K."/>
            <person name="Pangilinan J."/>
            <person name="Lipzen A."/>
            <person name="Riley R."/>
            <person name="Andreopoulos W."/>
            <person name="He G."/>
            <person name="Johnson J."/>
            <person name="Nolan M."/>
            <person name="Tritt A."/>
            <person name="Barry K.W."/>
            <person name="Grigoriev I.V."/>
            <person name="Nagy L.G."/>
            <person name="Hibbett D."/>
            <person name="Henrissat B."/>
            <person name="Matheny P.B."/>
            <person name="Labbe J."/>
            <person name="Martin F.M."/>
        </authorList>
    </citation>
    <scope>NUCLEOTIDE SEQUENCE</scope>
    <source>
        <strain evidence="1">FP105234-sp</strain>
    </source>
</reference>
<keyword evidence="2" id="KW-1185">Reference proteome</keyword>
<sequence length="477" mass="52721">MATSMTAAGIHFSPSPRLPPIVPATNPLFTTCNTLPVQDMTIPFPSHAQTLSKRDAGRRVSLPFGLAPLNTSLGPAIQSQSKRKADVIKPALKNAGITQGGRRFPTSLADSARARFVSLPVTVPEIDSERDRLARACGEGLLFTPQHRAAAARESVPQSPLQEVAKRPHFARTTSPPARVPKWPCHLLLNRIKRQLKSIGKDAEEHVVTADIKELDRQDWADRNRREDARTGYAFATPIDDVAQDAFTRVVMHGYAHDLPIALVAPIEQLYRTGIHEGSLFRKPVNTERYLDLLDIYNVPPLYGRGFSLRSESTADVAALLAAWFTNIPGGIIHGLIYEPLFHFCVKPSIVRGEPEELEALEPLQIAIARDILRLLPSHNLSILVYVFAFFTQLPLGPDNLSFGEVAIKFGKGLFGESSDGACQTAVWLLERWDQLSEGLLDPEPVDEYDLATPLEELPSRSEVKIWPVEEVKAARI</sequence>
<reference evidence="1" key="1">
    <citation type="submission" date="2021-02" db="EMBL/GenBank/DDBJ databases">
        <authorList>
            <consortium name="DOE Joint Genome Institute"/>
            <person name="Ahrendt S."/>
            <person name="Looney B.P."/>
            <person name="Miyauchi S."/>
            <person name="Morin E."/>
            <person name="Drula E."/>
            <person name="Courty P.E."/>
            <person name="Chicoki N."/>
            <person name="Fauchery L."/>
            <person name="Kohler A."/>
            <person name="Kuo A."/>
            <person name="Labutti K."/>
            <person name="Pangilinan J."/>
            <person name="Lipzen A."/>
            <person name="Riley R."/>
            <person name="Andreopoulos W."/>
            <person name="He G."/>
            <person name="Johnson J."/>
            <person name="Barry K.W."/>
            <person name="Grigoriev I.V."/>
            <person name="Nagy L."/>
            <person name="Hibbett D."/>
            <person name="Henrissat B."/>
            <person name="Matheny P.B."/>
            <person name="Labbe J."/>
            <person name="Martin F."/>
        </authorList>
    </citation>
    <scope>NUCLEOTIDE SEQUENCE</scope>
    <source>
        <strain evidence="1">FP105234-sp</strain>
    </source>
</reference>
<protein>
    <submittedName>
        <fullName evidence="1">Uncharacterized protein</fullName>
    </submittedName>
</protein>
<evidence type="ECO:0000313" key="2">
    <source>
        <dbReference type="Proteomes" id="UP000814033"/>
    </source>
</evidence>
<gene>
    <name evidence="1" type="ORF">FA95DRAFT_1605098</name>
</gene>
<evidence type="ECO:0000313" key="1">
    <source>
        <dbReference type="EMBL" id="KAI0048592.1"/>
    </source>
</evidence>
<dbReference type="EMBL" id="MU275884">
    <property type="protein sequence ID" value="KAI0048592.1"/>
    <property type="molecule type" value="Genomic_DNA"/>
</dbReference>
<name>A0ACB8RXQ0_9AGAM</name>
<dbReference type="Proteomes" id="UP000814033">
    <property type="component" value="Unassembled WGS sequence"/>
</dbReference>
<proteinExistence type="predicted"/>
<accession>A0ACB8RXQ0</accession>
<comment type="caution">
    <text evidence="1">The sequence shown here is derived from an EMBL/GenBank/DDBJ whole genome shotgun (WGS) entry which is preliminary data.</text>
</comment>